<keyword evidence="1" id="KW-0812">Transmembrane</keyword>
<keyword evidence="1" id="KW-1133">Transmembrane helix</keyword>
<accession>A0A7Z9E4H8</accession>
<keyword evidence="3" id="KW-1185">Reference proteome</keyword>
<dbReference type="Proteomes" id="UP000184550">
    <property type="component" value="Unassembled WGS sequence"/>
</dbReference>
<comment type="caution">
    <text evidence="2">The sequence shown here is derived from an EMBL/GenBank/DDBJ whole genome shotgun (WGS) entry which is preliminary data.</text>
</comment>
<feature type="transmembrane region" description="Helical" evidence="1">
    <location>
        <begin position="21"/>
        <end position="43"/>
    </location>
</feature>
<evidence type="ECO:0000256" key="1">
    <source>
        <dbReference type="SAM" id="Phobius"/>
    </source>
</evidence>
<sequence>MSIYLSSLKRGVKKLILTPKQTSMIISTIVLTLMGLTVESLWLKPTISSVMLAAQPQEVDAQKIVGKWQVPTHLSSGIIFTGEGKVYIFTTPIEALELQYTIDPNFRPGFMIFRDAEGKIVGTAIFEFTETGELQLDLNISGEEQPAITTFHSQPLLFKKTSDSSRIPTSVTIKTPTASELKEQADQDTQSEAKQYIEIMNRGHQTSYAQYNMFKPNLEEFVKGLPVETRNYLYNIRIIDEKSMVQSVAQAKRTGLKSYIGIVYIIQPSPGSNITTKSILCESNQPTQQLPSQPSFFTSRGVSCPAGYSVVTE</sequence>
<evidence type="ECO:0008006" key="4">
    <source>
        <dbReference type="Google" id="ProtNLM"/>
    </source>
</evidence>
<keyword evidence="1" id="KW-0472">Membrane</keyword>
<reference evidence="2" key="1">
    <citation type="submission" date="2019-10" db="EMBL/GenBank/DDBJ databases">
        <authorList>
            <consortium name="Genoscope - CEA"/>
            <person name="William W."/>
        </authorList>
    </citation>
    <scope>NUCLEOTIDE SEQUENCE [LARGE SCALE GENOMIC DNA]</scope>
    <source>
        <strain evidence="2">BBR_PRJEB10992</strain>
    </source>
</reference>
<organism evidence="2 3">
    <name type="scientific">Planktothrix serta PCC 8927</name>
    <dbReference type="NCBI Taxonomy" id="671068"/>
    <lineage>
        <taxon>Bacteria</taxon>
        <taxon>Bacillati</taxon>
        <taxon>Cyanobacteriota</taxon>
        <taxon>Cyanophyceae</taxon>
        <taxon>Oscillatoriophycideae</taxon>
        <taxon>Oscillatoriales</taxon>
        <taxon>Microcoleaceae</taxon>
        <taxon>Planktothrix</taxon>
    </lineage>
</organism>
<dbReference type="AlphaFoldDB" id="A0A7Z9E4H8"/>
<protein>
    <recommendedName>
        <fullName evidence="4">General secretion pathway protein H</fullName>
    </recommendedName>
</protein>
<dbReference type="EMBL" id="CZCU02000169">
    <property type="protein sequence ID" value="VXD25805.1"/>
    <property type="molecule type" value="Genomic_DNA"/>
</dbReference>
<evidence type="ECO:0000313" key="2">
    <source>
        <dbReference type="EMBL" id="VXD25805.1"/>
    </source>
</evidence>
<dbReference type="Pfam" id="PF16734">
    <property type="entry name" value="Pilin_GH"/>
    <property type="match status" value="1"/>
</dbReference>
<evidence type="ECO:0000313" key="3">
    <source>
        <dbReference type="Proteomes" id="UP000184550"/>
    </source>
</evidence>
<gene>
    <name evidence="2" type="ORF">PL8927_900104</name>
</gene>
<proteinExistence type="predicted"/>
<name>A0A7Z9E4H8_9CYAN</name>
<dbReference type="InterPro" id="IPR031975">
    <property type="entry name" value="Pilin_GH"/>
</dbReference>
<dbReference type="OrthoDB" id="458583at2"/>